<reference evidence="1 2" key="1">
    <citation type="journal article" date="2022" name="bioRxiv">
        <title>The genome of the oomycete Peronosclerospora sorghi, a cosmopolitan pathogen of maize and sorghum, is inflated with dispersed pseudogenes.</title>
        <authorList>
            <person name="Fletcher K."/>
            <person name="Martin F."/>
            <person name="Isakeit T."/>
            <person name="Cavanaugh K."/>
            <person name="Magill C."/>
            <person name="Michelmore R."/>
        </authorList>
    </citation>
    <scope>NUCLEOTIDE SEQUENCE [LARGE SCALE GENOMIC DNA]</scope>
    <source>
        <strain evidence="1">P6</strain>
    </source>
</reference>
<keyword evidence="2" id="KW-1185">Reference proteome</keyword>
<evidence type="ECO:0000313" key="1">
    <source>
        <dbReference type="EMBL" id="KAI9912335.1"/>
    </source>
</evidence>
<dbReference type="Proteomes" id="UP001163321">
    <property type="component" value="Chromosome 4"/>
</dbReference>
<comment type="caution">
    <text evidence="1">The sequence shown here is derived from an EMBL/GenBank/DDBJ whole genome shotgun (WGS) entry which is preliminary data.</text>
</comment>
<organism evidence="1 2">
    <name type="scientific">Peronosclerospora sorghi</name>
    <dbReference type="NCBI Taxonomy" id="230839"/>
    <lineage>
        <taxon>Eukaryota</taxon>
        <taxon>Sar</taxon>
        <taxon>Stramenopiles</taxon>
        <taxon>Oomycota</taxon>
        <taxon>Peronosporomycetes</taxon>
        <taxon>Peronosporales</taxon>
        <taxon>Peronosporaceae</taxon>
        <taxon>Peronosclerospora</taxon>
    </lineage>
</organism>
<sequence>MNERVPIRTDYRMLVNDYDEEKALISPEELCSEDQHLFTHRWTPLHALLPGTQVHKLVLQSLSAADAVLTQLRTIGIGLESCLPSEILSFSVLGSNIKLR</sequence>
<proteinExistence type="predicted"/>
<name>A0ACC0W2D7_9STRA</name>
<evidence type="ECO:0000313" key="2">
    <source>
        <dbReference type="Proteomes" id="UP001163321"/>
    </source>
</evidence>
<gene>
    <name evidence="1" type="ORF">PsorP6_006209</name>
</gene>
<accession>A0ACC0W2D7</accession>
<dbReference type="EMBL" id="CM047583">
    <property type="protein sequence ID" value="KAI9912335.1"/>
    <property type="molecule type" value="Genomic_DNA"/>
</dbReference>
<protein>
    <submittedName>
        <fullName evidence="1">Uncharacterized protein</fullName>
    </submittedName>
</protein>